<dbReference type="InterPro" id="IPR016162">
    <property type="entry name" value="Ald_DH_N"/>
</dbReference>
<sequence length="456" mass="51308">MLSYSELVASQRAYFQTGATRSYEFRKQQLEKLYRLVADNEALILKAVHDDLNKSEMEGFFADVGYIKFEISHTLKHLRKWMRPKRVSSPLTHFGSSSRIYRDPFGVNLIIAPWNYPFLLTITPLIGAIAGGNTAIVKPSELAVHSSALICKLLAGAFPSDYIACIEGGVEETTALLKERYDHIFYTGSGSIGKIIMSAASQHLTPVTLELGGKNPTIVDESANIPLAARRIAWGKLLNAGQTCIAPDYIYVHRSIEQRFREQLRDEMIRLYTANPIENPDFTCIINERHLDRLNSLLEGPTVYHGGEADRQRRMLAPTILTDVSWEHAVMKEEIFGPIAPILPYDSLEEAFRVIQQQEKPLALYLFTENDHVKKRVIRELSFGTGSVNDTLYQFMNPNLPFGGVGGSGSGAYHGVHSYHCFTHQKSVLTQTTQFDLPLRYGKVKGALQIIRQLFK</sequence>
<dbReference type="InterPro" id="IPR029510">
    <property type="entry name" value="Ald_DH_CS_GLU"/>
</dbReference>
<accession>A0A3D9S740</accession>
<name>A0A3D9S740_9BACL</name>
<evidence type="ECO:0000313" key="9">
    <source>
        <dbReference type="EMBL" id="REE89000.1"/>
    </source>
</evidence>
<dbReference type="PROSITE" id="PS00687">
    <property type="entry name" value="ALDEHYDE_DEHYDR_GLU"/>
    <property type="match status" value="1"/>
</dbReference>
<comment type="caution">
    <text evidence="9">The sequence shown here is derived from an EMBL/GenBank/DDBJ whole genome shotgun (WGS) entry which is preliminary data.</text>
</comment>
<dbReference type="Pfam" id="PF00171">
    <property type="entry name" value="Aldedh"/>
    <property type="match status" value="1"/>
</dbReference>
<gene>
    <name evidence="9" type="ORF">A8990_10796</name>
</gene>
<dbReference type="InterPro" id="IPR016160">
    <property type="entry name" value="Ald_DH_CS_CYS"/>
</dbReference>
<dbReference type="OrthoDB" id="9762913at2"/>
<evidence type="ECO:0000256" key="3">
    <source>
        <dbReference type="ARBA" id="ARBA00023027"/>
    </source>
</evidence>
<dbReference type="InterPro" id="IPR016163">
    <property type="entry name" value="Ald_DH_C"/>
</dbReference>
<dbReference type="AlphaFoldDB" id="A0A3D9S740"/>
<evidence type="ECO:0000313" key="10">
    <source>
        <dbReference type="Proteomes" id="UP000256304"/>
    </source>
</evidence>
<dbReference type="GO" id="GO:0006081">
    <property type="term" value="P:aldehyde metabolic process"/>
    <property type="evidence" value="ECO:0007669"/>
    <property type="project" value="InterPro"/>
</dbReference>
<proteinExistence type="inferred from homology"/>
<evidence type="ECO:0000256" key="1">
    <source>
        <dbReference type="ARBA" id="ARBA00009986"/>
    </source>
</evidence>
<dbReference type="Gene3D" id="3.40.309.10">
    <property type="entry name" value="Aldehyde Dehydrogenase, Chain A, domain 2"/>
    <property type="match status" value="1"/>
</dbReference>
<feature type="domain" description="Aldehyde dehydrogenase" evidence="8">
    <location>
        <begin position="8"/>
        <end position="428"/>
    </location>
</feature>
<dbReference type="RefSeq" id="WP_116188505.1">
    <property type="nucleotide sequence ID" value="NZ_QTTN01000007.1"/>
</dbReference>
<evidence type="ECO:0000256" key="7">
    <source>
        <dbReference type="RuleBase" id="RU003345"/>
    </source>
</evidence>
<dbReference type="InterPro" id="IPR012394">
    <property type="entry name" value="Aldehyde_DH_NAD(P)"/>
</dbReference>
<protein>
    <recommendedName>
        <fullName evidence="4">Aldehyde dehydrogenase</fullName>
    </recommendedName>
</protein>
<dbReference type="SUPFAM" id="SSF53720">
    <property type="entry name" value="ALDH-like"/>
    <property type="match status" value="1"/>
</dbReference>
<comment type="similarity">
    <text evidence="1 4 7">Belongs to the aldehyde dehydrogenase family.</text>
</comment>
<dbReference type="EMBL" id="QTTN01000007">
    <property type="protein sequence ID" value="REE89000.1"/>
    <property type="molecule type" value="Genomic_DNA"/>
</dbReference>
<dbReference type="GO" id="GO:0004029">
    <property type="term" value="F:aldehyde dehydrogenase (NAD+) activity"/>
    <property type="evidence" value="ECO:0007669"/>
    <property type="project" value="TreeGrafter"/>
</dbReference>
<dbReference type="FunFam" id="3.40.605.10:FF:000004">
    <property type="entry name" value="Aldehyde dehydrogenase"/>
    <property type="match status" value="1"/>
</dbReference>
<keyword evidence="3" id="KW-0520">NAD</keyword>
<feature type="active site" evidence="5 6">
    <location>
        <position position="210"/>
    </location>
</feature>
<organism evidence="9 10">
    <name type="scientific">Paenibacillus taihuensis</name>
    <dbReference type="NCBI Taxonomy" id="1156355"/>
    <lineage>
        <taxon>Bacteria</taxon>
        <taxon>Bacillati</taxon>
        <taxon>Bacillota</taxon>
        <taxon>Bacilli</taxon>
        <taxon>Bacillales</taxon>
        <taxon>Paenibacillaceae</taxon>
        <taxon>Paenibacillus</taxon>
    </lineage>
</organism>
<evidence type="ECO:0000259" key="8">
    <source>
        <dbReference type="Pfam" id="PF00171"/>
    </source>
</evidence>
<reference evidence="9 10" key="1">
    <citation type="submission" date="2018-08" db="EMBL/GenBank/DDBJ databases">
        <title>Genomic Encyclopedia of Type Strains, Phase III (KMG-III): the genomes of soil and plant-associated and newly described type strains.</title>
        <authorList>
            <person name="Whitman W."/>
        </authorList>
    </citation>
    <scope>NUCLEOTIDE SEQUENCE [LARGE SCALE GENOMIC DNA]</scope>
    <source>
        <strain evidence="9 10">CGMCC 1.10966</strain>
    </source>
</reference>
<evidence type="ECO:0000256" key="6">
    <source>
        <dbReference type="PROSITE-ProRule" id="PRU10007"/>
    </source>
</evidence>
<dbReference type="FunFam" id="3.40.309.10:FF:000003">
    <property type="entry name" value="Aldehyde dehydrogenase"/>
    <property type="match status" value="1"/>
</dbReference>
<dbReference type="PANTHER" id="PTHR43570:SF16">
    <property type="entry name" value="ALDEHYDE DEHYDROGENASE TYPE III, ISOFORM Q"/>
    <property type="match status" value="1"/>
</dbReference>
<dbReference type="InterPro" id="IPR015590">
    <property type="entry name" value="Aldehyde_DH_dom"/>
</dbReference>
<dbReference type="PROSITE" id="PS00070">
    <property type="entry name" value="ALDEHYDE_DEHYDR_CYS"/>
    <property type="match status" value="1"/>
</dbReference>
<dbReference type="Proteomes" id="UP000256304">
    <property type="component" value="Unassembled WGS sequence"/>
</dbReference>
<dbReference type="Gene3D" id="3.40.605.10">
    <property type="entry name" value="Aldehyde Dehydrogenase, Chain A, domain 1"/>
    <property type="match status" value="1"/>
</dbReference>
<evidence type="ECO:0000256" key="5">
    <source>
        <dbReference type="PIRSR" id="PIRSR036492-1"/>
    </source>
</evidence>
<dbReference type="CDD" id="cd07136">
    <property type="entry name" value="ALDH_YwdH-P39616"/>
    <property type="match status" value="1"/>
</dbReference>
<keyword evidence="10" id="KW-1185">Reference proteome</keyword>
<dbReference type="PANTHER" id="PTHR43570">
    <property type="entry name" value="ALDEHYDE DEHYDROGENASE"/>
    <property type="match status" value="1"/>
</dbReference>
<dbReference type="GO" id="GO:0005737">
    <property type="term" value="C:cytoplasm"/>
    <property type="evidence" value="ECO:0007669"/>
    <property type="project" value="TreeGrafter"/>
</dbReference>
<evidence type="ECO:0000256" key="4">
    <source>
        <dbReference type="PIRNR" id="PIRNR036492"/>
    </source>
</evidence>
<feature type="active site" evidence="5">
    <location>
        <position position="244"/>
    </location>
</feature>
<dbReference type="InterPro" id="IPR016161">
    <property type="entry name" value="Ald_DH/histidinol_DH"/>
</dbReference>
<dbReference type="PIRSF" id="PIRSF036492">
    <property type="entry name" value="ALDH"/>
    <property type="match status" value="1"/>
</dbReference>
<keyword evidence="2 4" id="KW-0560">Oxidoreductase</keyword>
<evidence type="ECO:0000256" key="2">
    <source>
        <dbReference type="ARBA" id="ARBA00023002"/>
    </source>
</evidence>